<organism evidence="7 8">
    <name type="scientific">Halalkalibaculum roseum</name>
    <dbReference type="NCBI Taxonomy" id="2709311"/>
    <lineage>
        <taxon>Bacteria</taxon>
        <taxon>Pseudomonadati</taxon>
        <taxon>Balneolota</taxon>
        <taxon>Balneolia</taxon>
        <taxon>Balneolales</taxon>
        <taxon>Balneolaceae</taxon>
        <taxon>Halalkalibaculum</taxon>
    </lineage>
</organism>
<evidence type="ECO:0000313" key="8">
    <source>
        <dbReference type="Proteomes" id="UP000473278"/>
    </source>
</evidence>
<dbReference type="InterPro" id="IPR008023">
    <property type="entry name" value="DUF748"/>
</dbReference>
<evidence type="ECO:0000256" key="2">
    <source>
        <dbReference type="ARBA" id="ARBA00022692"/>
    </source>
</evidence>
<dbReference type="EMBL" id="JAALLT010000001">
    <property type="protein sequence ID" value="NGP75548.1"/>
    <property type="molecule type" value="Genomic_DNA"/>
</dbReference>
<keyword evidence="8" id="KW-1185">Reference proteome</keyword>
<dbReference type="PANTHER" id="PTHR36985:SF1">
    <property type="entry name" value="TRANSLOCATION AND ASSEMBLY MODULE SUBUNIT TAMB"/>
    <property type="match status" value="1"/>
</dbReference>
<comment type="subcellular location">
    <subcellularLocation>
        <location evidence="1">Membrane</location>
        <topology evidence="1">Single-pass membrane protein</topology>
    </subcellularLocation>
</comment>
<feature type="domain" description="Translocation and assembly module TamB C-terminal" evidence="6">
    <location>
        <begin position="1138"/>
        <end position="1491"/>
    </location>
</feature>
<sequence length="1491" mass="164039">MTEQASEHNEKKRRFRWPWVVLVILILLVALLRLSLKTDYIRNIVKDRVVSAANDQLTVELSINRLKGDLWKEIVLEDITLKENDQDTVAGVDSLRLRYNLLSYFSSVLEVPKIAISGPYLKVRQQDGQLNLSHWVKSSPADTGTVASDPFFFRLESIQVDGGRIDAMIEAMPKDSAFTVENLQIRSSFALLEEGYEVEISEFAFDVIRSALDEKVSFESRLSANKQSISLQKLVLASGSSLIQSSGNFSLEDSSASLDVQAQPLSWRDIAAFVDQSAVEQNIGLDLKLKGRLDDFSVGLGVRSKGIDDLQISASFKRDTTFTLTGANISAERLNLMAFFNDSSMPDITRVDFSSEGAVPLTSVENGSIKGSLHTGSILYNSYRLDTLETDFSSDKGKLSATLATRRQQQRVTAKAGISDIWITDPQVNYAIRGSGINPGYWLQDEQFKGTISFNGTLKGSGLSLDDSSWDYRLDLSKGRVYEQEYSEAVLSGKINPQRITGNSRIKLSESEVSLNAVLTNYRATPAFTYELSSRGFDLSEIVFLNDFKTSLNLDVKGEGSGSDLANLSINSAIAIDSSVVNGERIDQLHANLQLENSIATVTEAGMQSTIAEVIFGARLNLNDWYDTANRLDLDLVLKDLQSVAPLVGAENLQAEGSVTGKLVPAESRELQFSGNVDLGNLQLDDLFASEGANGNIEILLKQEPEYTADLFLDSPRFSTVRLQDLVMNTGGRVVEDVTDGTFSLKFVGPEQSELIHAGGYHISPDSIKILTNRLDVVSSVNTLSLQQPFDVSIVANTVRMDTLRLSSADGTSLELAVPYADSLRQRGYLRGNNINLSVLQNTLLGESYFDGMLTGKVSVANSDTSLKALGNLSVSEVSYRGVPMDSVTLELDLEEEQLKSFISVRDQGDELLSGRLNVPFRLGDPQEFDESFFEHQIDGSLRVKRVALNRFRNLLNEMGMRDTDGILHVEADLSGTAGIPEFKARFSLDSASVSGVKIDSITANLDYSHQLSSVRMNATVNSLKQKVAEIKGQVPFNIDLRQGEISPPGEEDSIRVDIVTNDFNLSAVNDFVDREVIRNIRGKLNGRIQATGTPADLLTDGTLKISEGAMRIVETGITVDNITTGIVFEPDLITVTDFTARSGSGSLTMNGSVALEELIPGDLNLSMRARNFRVANTSEYNASIDLDTKLTGSMTRPNVSGKLTILNGFVQLDNFGEKSVEDVQLDSTEQSDNNVALYDSLSIDMDIAFNRRFYIRNQRYLEMEVELDGAVDMLKDAGSDLQMFGSLEAVNGYARPLGKRFELEEGIITFSGNPTNPNLNIRTIFEPVQPEEEVKIWYIIEGNVEDPQFKYESSPPMELEDILCYTLFGQPCFALESWKQALASTGSNAGATGLALELFSDRIETLASQSLGIDVVKIENTTVGGESGTSITTGWYINPKVFFAIQNIISGSSPETSFLLEYMLLENLKLIISQGNDARQGVDIKWNYDY</sequence>
<evidence type="ECO:0000259" key="6">
    <source>
        <dbReference type="Pfam" id="PF04357"/>
    </source>
</evidence>
<protein>
    <submittedName>
        <fullName evidence="7">AsmA family protein</fullName>
    </submittedName>
</protein>
<accession>A0A6M1STW9</accession>
<feature type="transmembrane region" description="Helical" evidence="5">
    <location>
        <begin position="17"/>
        <end position="36"/>
    </location>
</feature>
<dbReference type="GO" id="GO:0009306">
    <property type="term" value="P:protein secretion"/>
    <property type="evidence" value="ECO:0007669"/>
    <property type="project" value="InterPro"/>
</dbReference>
<dbReference type="PANTHER" id="PTHR36985">
    <property type="entry name" value="TRANSLOCATION AND ASSEMBLY MODULE SUBUNIT TAMB"/>
    <property type="match status" value="1"/>
</dbReference>
<evidence type="ECO:0000256" key="3">
    <source>
        <dbReference type="ARBA" id="ARBA00022989"/>
    </source>
</evidence>
<keyword evidence="3 5" id="KW-1133">Transmembrane helix</keyword>
<dbReference type="Pfam" id="PF05359">
    <property type="entry name" value="DUF748"/>
    <property type="match status" value="1"/>
</dbReference>
<gene>
    <name evidence="7" type="ORF">G3570_02810</name>
</gene>
<comment type="caution">
    <text evidence="7">The sequence shown here is derived from an EMBL/GenBank/DDBJ whole genome shotgun (WGS) entry which is preliminary data.</text>
</comment>
<dbReference type="InterPro" id="IPR007452">
    <property type="entry name" value="TamB_C"/>
</dbReference>
<name>A0A6M1STW9_9BACT</name>
<dbReference type="GO" id="GO:0005886">
    <property type="term" value="C:plasma membrane"/>
    <property type="evidence" value="ECO:0007669"/>
    <property type="project" value="InterPro"/>
</dbReference>
<dbReference type="GO" id="GO:0097347">
    <property type="term" value="C:TAM protein secretion complex"/>
    <property type="evidence" value="ECO:0007669"/>
    <property type="project" value="TreeGrafter"/>
</dbReference>
<evidence type="ECO:0000313" key="7">
    <source>
        <dbReference type="EMBL" id="NGP75548.1"/>
    </source>
</evidence>
<evidence type="ECO:0000256" key="1">
    <source>
        <dbReference type="ARBA" id="ARBA00004167"/>
    </source>
</evidence>
<reference evidence="7 8" key="1">
    <citation type="submission" date="2020-02" db="EMBL/GenBank/DDBJ databases">
        <title>Balneolaceae bacterium YR4-1, complete genome.</title>
        <authorList>
            <person name="Li Y."/>
            <person name="Wu S."/>
        </authorList>
    </citation>
    <scope>NUCLEOTIDE SEQUENCE [LARGE SCALE GENOMIC DNA]</scope>
    <source>
        <strain evidence="7 8">YR4-1</strain>
    </source>
</reference>
<keyword evidence="2 5" id="KW-0812">Transmembrane</keyword>
<dbReference type="Proteomes" id="UP000473278">
    <property type="component" value="Unassembled WGS sequence"/>
</dbReference>
<proteinExistence type="predicted"/>
<dbReference type="RefSeq" id="WP_165138945.1">
    <property type="nucleotide sequence ID" value="NZ_JAALLT010000001.1"/>
</dbReference>
<evidence type="ECO:0000256" key="5">
    <source>
        <dbReference type="SAM" id="Phobius"/>
    </source>
</evidence>
<keyword evidence="4 5" id="KW-0472">Membrane</keyword>
<evidence type="ECO:0000256" key="4">
    <source>
        <dbReference type="ARBA" id="ARBA00023136"/>
    </source>
</evidence>
<dbReference type="Pfam" id="PF04357">
    <property type="entry name" value="TamB"/>
    <property type="match status" value="1"/>
</dbReference>